<keyword evidence="5 7" id="KW-0472">Membrane</keyword>
<protein>
    <submittedName>
        <fullName evidence="8">Sodium/glucose cotransporter</fullName>
    </submittedName>
</protein>
<dbReference type="Pfam" id="PF00474">
    <property type="entry name" value="SSF"/>
    <property type="match status" value="1"/>
</dbReference>
<feature type="transmembrane region" description="Helical" evidence="7">
    <location>
        <begin position="158"/>
        <end position="179"/>
    </location>
</feature>
<evidence type="ECO:0000256" key="7">
    <source>
        <dbReference type="SAM" id="Phobius"/>
    </source>
</evidence>
<dbReference type="Proteomes" id="UP000318704">
    <property type="component" value="Chromosome"/>
</dbReference>
<evidence type="ECO:0000256" key="6">
    <source>
        <dbReference type="RuleBase" id="RU362091"/>
    </source>
</evidence>
<dbReference type="GO" id="GO:0005412">
    <property type="term" value="F:D-glucose:sodium symporter activity"/>
    <property type="evidence" value="ECO:0007669"/>
    <property type="project" value="TreeGrafter"/>
</dbReference>
<feature type="transmembrane region" description="Helical" evidence="7">
    <location>
        <begin position="488"/>
        <end position="509"/>
    </location>
</feature>
<organism evidence="8 9">
    <name type="scientific">Gimesia aquarii</name>
    <dbReference type="NCBI Taxonomy" id="2527964"/>
    <lineage>
        <taxon>Bacteria</taxon>
        <taxon>Pseudomonadati</taxon>
        <taxon>Planctomycetota</taxon>
        <taxon>Planctomycetia</taxon>
        <taxon>Planctomycetales</taxon>
        <taxon>Planctomycetaceae</taxon>
        <taxon>Gimesia</taxon>
    </lineage>
</organism>
<feature type="transmembrane region" description="Helical" evidence="7">
    <location>
        <begin position="45"/>
        <end position="67"/>
    </location>
</feature>
<keyword evidence="4 7" id="KW-1133">Transmembrane helix</keyword>
<evidence type="ECO:0000313" key="9">
    <source>
        <dbReference type="Proteomes" id="UP000318704"/>
    </source>
</evidence>
<dbReference type="InterPro" id="IPR001734">
    <property type="entry name" value="Na/solute_symporter"/>
</dbReference>
<dbReference type="InterPro" id="IPR038377">
    <property type="entry name" value="Na/Glc_symporter_sf"/>
</dbReference>
<dbReference type="GO" id="GO:0005886">
    <property type="term" value="C:plasma membrane"/>
    <property type="evidence" value="ECO:0007669"/>
    <property type="project" value="TreeGrafter"/>
</dbReference>
<evidence type="ECO:0000256" key="3">
    <source>
        <dbReference type="ARBA" id="ARBA00022692"/>
    </source>
</evidence>
<feature type="transmembrane region" description="Helical" evidence="7">
    <location>
        <begin position="448"/>
        <end position="468"/>
    </location>
</feature>
<feature type="transmembrane region" description="Helical" evidence="7">
    <location>
        <begin position="255"/>
        <end position="274"/>
    </location>
</feature>
<comment type="similarity">
    <text evidence="2 6">Belongs to the sodium:solute symporter (SSF) (TC 2.A.21) family.</text>
</comment>
<dbReference type="PANTHER" id="PTHR11819:SF195">
    <property type="entry name" value="SODIUM_GLUCOSE COTRANSPORTER 4"/>
    <property type="match status" value="1"/>
</dbReference>
<dbReference type="Gene3D" id="1.20.1730.10">
    <property type="entry name" value="Sodium/glucose cotransporter"/>
    <property type="match status" value="1"/>
</dbReference>
<comment type="subcellular location">
    <subcellularLocation>
        <location evidence="1">Membrane</location>
        <topology evidence="1">Multi-pass membrane protein</topology>
    </subcellularLocation>
</comment>
<gene>
    <name evidence="8" type="primary">sglT_1</name>
    <name evidence="8" type="ORF">V144x_00290</name>
</gene>
<sequence>MQTLASLDYAVIVAYLVGTLALGLYIGSKIKTGADYFLAGRRLPWWAIGMSLVATDIGAVDIVGTGGAAFSHGLAVGNFEWIGCVPAMIIGAFIFIPFFWRSGVYTIPEYMERRFNVAVRSALAICWLLFMACNLGIMLLASAEMMHPLLEIDKNYCIYLTALLVGVYTISGGLAAVVYTDMIQCVIMIGGCLLVLVLGIIDIGGVEQFHAEIKKQEQVQRAKQAEVAAEEQTLDAAQDELHTSLILPADADTPFPWTGIFFGLALILSPAYWIGNQAIVQRSLGAKTEFDAKAAYVWGALLKNLIPVVVAVPGLIAFVKFPELTDGDQAFPELISHLLPIGLKGLFLAAFLAALMSSIDSYLNSASTIVTNDFYKRFFRRDASDESLLKIGRIVTFILVLWAIGFSFFLMTRSEGIYTIFQTLMAFFQGPAFAILLTGLLWKRATGIAAFVGFVVGVCFSITLFTLNHEVVYTSLGIDPLFQISEPFLYFSIWAFVVAFSLIVIISFLTKPEPVEKIEGLVFGTKSQKRQA</sequence>
<keyword evidence="3 7" id="KW-0812">Transmembrane</keyword>
<accession>A0A517VNM5</accession>
<name>A0A517VNM5_9PLAN</name>
<evidence type="ECO:0000256" key="2">
    <source>
        <dbReference type="ARBA" id="ARBA00006434"/>
    </source>
</evidence>
<feature type="transmembrane region" description="Helical" evidence="7">
    <location>
        <begin position="295"/>
        <end position="319"/>
    </location>
</feature>
<dbReference type="KEGG" id="gaw:V144x_00290"/>
<feature type="transmembrane region" description="Helical" evidence="7">
    <location>
        <begin position="79"/>
        <end position="100"/>
    </location>
</feature>
<evidence type="ECO:0000256" key="5">
    <source>
        <dbReference type="ARBA" id="ARBA00023136"/>
    </source>
</evidence>
<feature type="transmembrane region" description="Helical" evidence="7">
    <location>
        <begin position="334"/>
        <end position="355"/>
    </location>
</feature>
<feature type="transmembrane region" description="Helical" evidence="7">
    <location>
        <begin position="186"/>
        <end position="206"/>
    </location>
</feature>
<dbReference type="EMBL" id="CP037920">
    <property type="protein sequence ID" value="QDT94599.1"/>
    <property type="molecule type" value="Genomic_DNA"/>
</dbReference>
<dbReference type="RefSeq" id="WP_144979571.1">
    <property type="nucleotide sequence ID" value="NZ_CP037920.1"/>
</dbReference>
<evidence type="ECO:0000256" key="4">
    <source>
        <dbReference type="ARBA" id="ARBA00022989"/>
    </source>
</evidence>
<dbReference type="NCBIfam" id="TIGR00813">
    <property type="entry name" value="sss"/>
    <property type="match status" value="1"/>
</dbReference>
<dbReference type="PANTHER" id="PTHR11819">
    <property type="entry name" value="SOLUTE CARRIER FAMILY 5"/>
    <property type="match status" value="1"/>
</dbReference>
<feature type="transmembrane region" description="Helical" evidence="7">
    <location>
        <begin position="391"/>
        <end position="411"/>
    </location>
</feature>
<feature type="transmembrane region" description="Helical" evidence="7">
    <location>
        <begin position="6"/>
        <end position="25"/>
    </location>
</feature>
<dbReference type="PROSITE" id="PS50283">
    <property type="entry name" value="NA_SOLUT_SYMP_3"/>
    <property type="match status" value="1"/>
</dbReference>
<feature type="transmembrane region" description="Helical" evidence="7">
    <location>
        <begin position="417"/>
        <end position="441"/>
    </location>
</feature>
<proteinExistence type="inferred from homology"/>
<feature type="transmembrane region" description="Helical" evidence="7">
    <location>
        <begin position="121"/>
        <end position="143"/>
    </location>
</feature>
<dbReference type="AlphaFoldDB" id="A0A517VNM5"/>
<evidence type="ECO:0000256" key="1">
    <source>
        <dbReference type="ARBA" id="ARBA00004141"/>
    </source>
</evidence>
<evidence type="ECO:0000313" key="8">
    <source>
        <dbReference type="EMBL" id="QDT94599.1"/>
    </source>
</evidence>
<reference evidence="8 9" key="1">
    <citation type="submission" date="2019-03" db="EMBL/GenBank/DDBJ databases">
        <title>Deep-cultivation of Planctomycetes and their phenomic and genomic characterization uncovers novel biology.</title>
        <authorList>
            <person name="Wiegand S."/>
            <person name="Jogler M."/>
            <person name="Boedeker C."/>
            <person name="Pinto D."/>
            <person name="Vollmers J."/>
            <person name="Rivas-Marin E."/>
            <person name="Kohn T."/>
            <person name="Peeters S.H."/>
            <person name="Heuer A."/>
            <person name="Rast P."/>
            <person name="Oberbeckmann S."/>
            <person name="Bunk B."/>
            <person name="Jeske O."/>
            <person name="Meyerdierks A."/>
            <person name="Storesund J.E."/>
            <person name="Kallscheuer N."/>
            <person name="Luecker S."/>
            <person name="Lage O.M."/>
            <person name="Pohl T."/>
            <person name="Merkel B.J."/>
            <person name="Hornburger P."/>
            <person name="Mueller R.-W."/>
            <person name="Bruemmer F."/>
            <person name="Labrenz M."/>
            <person name="Spormann A.M."/>
            <person name="Op den Camp H."/>
            <person name="Overmann J."/>
            <person name="Amann R."/>
            <person name="Jetten M.S.M."/>
            <person name="Mascher T."/>
            <person name="Medema M.H."/>
            <person name="Devos D.P."/>
            <person name="Kaster A.-K."/>
            <person name="Ovreas L."/>
            <person name="Rohde M."/>
            <person name="Galperin M.Y."/>
            <person name="Jogler C."/>
        </authorList>
    </citation>
    <scope>NUCLEOTIDE SEQUENCE [LARGE SCALE GENOMIC DNA]</scope>
    <source>
        <strain evidence="8 9">V144</strain>
    </source>
</reference>